<feature type="region of interest" description="Disordered" evidence="1">
    <location>
        <begin position="70"/>
        <end position="92"/>
    </location>
</feature>
<comment type="caution">
    <text evidence="2">The sequence shown here is derived from an EMBL/GenBank/DDBJ whole genome shotgun (WGS) entry which is preliminary data.</text>
</comment>
<dbReference type="Proteomes" id="UP000625711">
    <property type="component" value="Unassembled WGS sequence"/>
</dbReference>
<protein>
    <submittedName>
        <fullName evidence="2">Uncharacterized protein</fullName>
    </submittedName>
</protein>
<evidence type="ECO:0000256" key="1">
    <source>
        <dbReference type="SAM" id="MobiDB-lite"/>
    </source>
</evidence>
<proteinExistence type="predicted"/>
<dbReference type="AlphaFoldDB" id="A0A834IFX2"/>
<gene>
    <name evidence="2" type="ORF">GWI33_006416</name>
</gene>
<evidence type="ECO:0000313" key="2">
    <source>
        <dbReference type="EMBL" id="KAF7280085.1"/>
    </source>
</evidence>
<sequence>MAKLINDIVRYADPYCQQGPSQSQAPFDTRSFCEWIFQVATRDHNSRSGINYGPPPVIVPPNICWKEKEERIEPPSTIHHRRTVRPTRDLPP</sequence>
<name>A0A834IFX2_RHYFE</name>
<keyword evidence="3" id="KW-1185">Reference proteome</keyword>
<accession>A0A834IFX2</accession>
<evidence type="ECO:0000313" key="3">
    <source>
        <dbReference type="Proteomes" id="UP000625711"/>
    </source>
</evidence>
<reference evidence="2" key="1">
    <citation type="submission" date="2020-08" db="EMBL/GenBank/DDBJ databases">
        <title>Genome sequencing and assembly of the red palm weevil Rhynchophorus ferrugineus.</title>
        <authorList>
            <person name="Dias G.B."/>
            <person name="Bergman C.M."/>
            <person name="Manee M."/>
        </authorList>
    </citation>
    <scope>NUCLEOTIDE SEQUENCE</scope>
    <source>
        <strain evidence="2">AA-2017</strain>
        <tissue evidence="2">Whole larva</tissue>
    </source>
</reference>
<dbReference type="EMBL" id="JAACXV010000322">
    <property type="protein sequence ID" value="KAF7280085.1"/>
    <property type="molecule type" value="Genomic_DNA"/>
</dbReference>
<organism evidence="2 3">
    <name type="scientific">Rhynchophorus ferrugineus</name>
    <name type="common">Red palm weevil</name>
    <name type="synonym">Curculio ferrugineus</name>
    <dbReference type="NCBI Taxonomy" id="354439"/>
    <lineage>
        <taxon>Eukaryota</taxon>
        <taxon>Metazoa</taxon>
        <taxon>Ecdysozoa</taxon>
        <taxon>Arthropoda</taxon>
        <taxon>Hexapoda</taxon>
        <taxon>Insecta</taxon>
        <taxon>Pterygota</taxon>
        <taxon>Neoptera</taxon>
        <taxon>Endopterygota</taxon>
        <taxon>Coleoptera</taxon>
        <taxon>Polyphaga</taxon>
        <taxon>Cucujiformia</taxon>
        <taxon>Curculionidae</taxon>
        <taxon>Dryophthorinae</taxon>
        <taxon>Rhynchophorus</taxon>
    </lineage>
</organism>